<dbReference type="InterPro" id="IPR045800">
    <property type="entry name" value="HMBD"/>
</dbReference>
<sequence>MTYFKQAALAFCLLPTLALTSCEQQAATTTETTTTEAPAGAGTEVTPVATAAYICPMKCEGSASDSPGQCPVCKMDLEPNPAAKPATTL</sequence>
<evidence type="ECO:0000259" key="2">
    <source>
        <dbReference type="Pfam" id="PF19335"/>
    </source>
</evidence>
<organism evidence="3 4">
    <name type="scientific">Hymenobacter terrestris</name>
    <dbReference type="NCBI Taxonomy" id="2748310"/>
    <lineage>
        <taxon>Bacteria</taxon>
        <taxon>Pseudomonadati</taxon>
        <taxon>Bacteroidota</taxon>
        <taxon>Cytophagia</taxon>
        <taxon>Cytophagales</taxon>
        <taxon>Hymenobacteraceae</taxon>
        <taxon>Hymenobacter</taxon>
    </lineage>
</organism>
<keyword evidence="4" id="KW-1185">Reference proteome</keyword>
<dbReference type="Pfam" id="PF19335">
    <property type="entry name" value="HMBD"/>
    <property type="match status" value="1"/>
</dbReference>
<evidence type="ECO:0000256" key="1">
    <source>
        <dbReference type="SAM" id="SignalP"/>
    </source>
</evidence>
<dbReference type="RefSeq" id="WP_176898129.1">
    <property type="nucleotide sequence ID" value="NZ_JABKAV010000006.1"/>
</dbReference>
<feature type="domain" description="Heavy metal binding" evidence="2">
    <location>
        <begin position="53"/>
        <end position="80"/>
    </location>
</feature>
<dbReference type="Proteomes" id="UP000626554">
    <property type="component" value="Unassembled WGS sequence"/>
</dbReference>
<gene>
    <name evidence="3" type="ORF">HW556_03825</name>
</gene>
<protein>
    <recommendedName>
        <fullName evidence="2">Heavy metal binding domain-containing protein</fullName>
    </recommendedName>
</protein>
<keyword evidence="1" id="KW-0732">Signal</keyword>
<reference evidence="3 4" key="1">
    <citation type="submission" date="2020-05" db="EMBL/GenBank/DDBJ databases">
        <title>Hymenobacter terrestris sp. nov. and Hymenobacter lapidiphilus sp. nov., isolated from regoliths in Antarctica.</title>
        <authorList>
            <person name="Sedlacek I."/>
            <person name="Pantucek R."/>
            <person name="Zeman M."/>
            <person name="Holochova P."/>
            <person name="Kralova S."/>
            <person name="Stankova E."/>
            <person name="Sedo O."/>
            <person name="Micenkova L."/>
            <person name="Svec P."/>
            <person name="Gupta V."/>
            <person name="Sood U."/>
            <person name="Korpole U.S."/>
            <person name="Lal R."/>
        </authorList>
    </citation>
    <scope>NUCLEOTIDE SEQUENCE [LARGE SCALE GENOMIC DNA]</scope>
    <source>
        <strain evidence="3 4">P5252</strain>
    </source>
</reference>
<dbReference type="EMBL" id="JABKAV010000006">
    <property type="protein sequence ID" value="NVO84002.1"/>
    <property type="molecule type" value="Genomic_DNA"/>
</dbReference>
<evidence type="ECO:0000313" key="4">
    <source>
        <dbReference type="Proteomes" id="UP000626554"/>
    </source>
</evidence>
<comment type="caution">
    <text evidence="3">The sequence shown here is derived from an EMBL/GenBank/DDBJ whole genome shotgun (WGS) entry which is preliminary data.</text>
</comment>
<proteinExistence type="predicted"/>
<accession>A0ABX2Q159</accession>
<feature type="chain" id="PRO_5047465846" description="Heavy metal binding domain-containing protein" evidence="1">
    <location>
        <begin position="27"/>
        <end position="89"/>
    </location>
</feature>
<name>A0ABX2Q159_9BACT</name>
<feature type="signal peptide" evidence="1">
    <location>
        <begin position="1"/>
        <end position="26"/>
    </location>
</feature>
<dbReference type="PROSITE" id="PS51257">
    <property type="entry name" value="PROKAR_LIPOPROTEIN"/>
    <property type="match status" value="1"/>
</dbReference>
<evidence type="ECO:0000313" key="3">
    <source>
        <dbReference type="EMBL" id="NVO84002.1"/>
    </source>
</evidence>